<organism evidence="4 5">
    <name type="scientific">Leptotrombidium deliense</name>
    <dbReference type="NCBI Taxonomy" id="299467"/>
    <lineage>
        <taxon>Eukaryota</taxon>
        <taxon>Metazoa</taxon>
        <taxon>Ecdysozoa</taxon>
        <taxon>Arthropoda</taxon>
        <taxon>Chelicerata</taxon>
        <taxon>Arachnida</taxon>
        <taxon>Acari</taxon>
        <taxon>Acariformes</taxon>
        <taxon>Trombidiformes</taxon>
        <taxon>Prostigmata</taxon>
        <taxon>Anystina</taxon>
        <taxon>Parasitengona</taxon>
        <taxon>Trombiculoidea</taxon>
        <taxon>Trombiculidae</taxon>
        <taxon>Leptotrombidium</taxon>
    </lineage>
</organism>
<comment type="subcellular location">
    <subcellularLocation>
        <location evidence="1">Nucleus</location>
    </subcellularLocation>
</comment>
<reference evidence="4 5" key="1">
    <citation type="journal article" date="2018" name="Gigascience">
        <title>Genomes of trombidid mites reveal novel predicted allergens and laterally-transferred genes associated with secondary metabolism.</title>
        <authorList>
            <person name="Dong X."/>
            <person name="Chaisiri K."/>
            <person name="Xia D."/>
            <person name="Armstrong S.D."/>
            <person name="Fang Y."/>
            <person name="Donnelly M.J."/>
            <person name="Kadowaki T."/>
            <person name="McGarry J.W."/>
            <person name="Darby A.C."/>
            <person name="Makepeace B.L."/>
        </authorList>
    </citation>
    <scope>NUCLEOTIDE SEQUENCE [LARGE SCALE GENOMIC DNA]</scope>
    <source>
        <strain evidence="4">UoL-UT</strain>
    </source>
</reference>
<evidence type="ECO:0000256" key="2">
    <source>
        <dbReference type="ARBA" id="ARBA00023125"/>
    </source>
</evidence>
<dbReference type="PANTHER" id="PTHR19303:SF73">
    <property type="entry name" value="PROTEIN PDC2"/>
    <property type="match status" value="1"/>
</dbReference>
<dbReference type="AlphaFoldDB" id="A0A443QI65"/>
<gene>
    <name evidence="4" type="ORF">B4U80_08514</name>
</gene>
<protein>
    <submittedName>
        <fullName evidence="4">Tigger transposable element-derived protein 4-like protein</fullName>
    </submittedName>
</protein>
<dbReference type="Proteomes" id="UP000288716">
    <property type="component" value="Unassembled WGS sequence"/>
</dbReference>
<evidence type="ECO:0000313" key="5">
    <source>
        <dbReference type="Proteomes" id="UP000288716"/>
    </source>
</evidence>
<dbReference type="InterPro" id="IPR006600">
    <property type="entry name" value="HTH_CenpB_DNA-bd_dom"/>
</dbReference>
<comment type="caution">
    <text evidence="4">The sequence shown here is derived from an EMBL/GenBank/DDBJ whole genome shotgun (WGS) entry which is preliminary data.</text>
</comment>
<feature type="domain" description="HTH CENPB-type" evidence="3">
    <location>
        <begin position="30"/>
        <end position="101"/>
    </location>
</feature>
<proteinExistence type="predicted"/>
<dbReference type="PROSITE" id="PS51253">
    <property type="entry name" value="HTH_CENPB"/>
    <property type="match status" value="1"/>
</dbReference>
<feature type="non-terminal residue" evidence="4">
    <location>
        <position position="1"/>
    </location>
</feature>
<dbReference type="OrthoDB" id="6505912at2759"/>
<keyword evidence="2" id="KW-0238">DNA-binding</keyword>
<dbReference type="GO" id="GO:0005634">
    <property type="term" value="C:nucleus"/>
    <property type="evidence" value="ECO:0007669"/>
    <property type="project" value="UniProtKB-SubCell"/>
</dbReference>
<dbReference type="PANTHER" id="PTHR19303">
    <property type="entry name" value="TRANSPOSON"/>
    <property type="match status" value="1"/>
</dbReference>
<dbReference type="InterPro" id="IPR050863">
    <property type="entry name" value="CenT-Element_Derived"/>
</dbReference>
<accession>A0A443QI65</accession>
<sequence length="111" mass="12720">KLQTTWCPVRHFKNRDTIRTQYESFAPNARKRKEKTTENTDVNEATYEWFKKARMMDIPLSGPLLQAKAKTIADMLDNETFKGSNGWLDSFRTAKGIRFGVLSGESEAVSD</sequence>
<dbReference type="GO" id="GO:0003677">
    <property type="term" value="F:DNA binding"/>
    <property type="evidence" value="ECO:0007669"/>
    <property type="project" value="UniProtKB-KW"/>
</dbReference>
<dbReference type="SMART" id="SM00674">
    <property type="entry name" value="CENPB"/>
    <property type="match status" value="1"/>
</dbReference>
<dbReference type="VEuPathDB" id="VectorBase:LDEU014315"/>
<feature type="non-terminal residue" evidence="4">
    <location>
        <position position="111"/>
    </location>
</feature>
<dbReference type="Gene3D" id="1.10.10.60">
    <property type="entry name" value="Homeodomain-like"/>
    <property type="match status" value="1"/>
</dbReference>
<dbReference type="InterPro" id="IPR009057">
    <property type="entry name" value="Homeodomain-like_sf"/>
</dbReference>
<dbReference type="STRING" id="299467.A0A443QI65"/>
<evidence type="ECO:0000313" key="4">
    <source>
        <dbReference type="EMBL" id="RWS02720.1"/>
    </source>
</evidence>
<dbReference type="SUPFAM" id="SSF46689">
    <property type="entry name" value="Homeodomain-like"/>
    <property type="match status" value="1"/>
</dbReference>
<dbReference type="Pfam" id="PF03221">
    <property type="entry name" value="HTH_Tnp_Tc5"/>
    <property type="match status" value="1"/>
</dbReference>
<evidence type="ECO:0000259" key="3">
    <source>
        <dbReference type="PROSITE" id="PS51253"/>
    </source>
</evidence>
<evidence type="ECO:0000256" key="1">
    <source>
        <dbReference type="ARBA" id="ARBA00004123"/>
    </source>
</evidence>
<keyword evidence="5" id="KW-1185">Reference proteome</keyword>
<name>A0A443QI65_9ACAR</name>
<dbReference type="EMBL" id="NCKV01055626">
    <property type="protein sequence ID" value="RWS02720.1"/>
    <property type="molecule type" value="Genomic_DNA"/>
</dbReference>